<dbReference type="RefSeq" id="WP_264810760.1">
    <property type="nucleotide sequence ID" value="NZ_CP110226.1"/>
</dbReference>
<accession>A0ABY6MJT6</accession>
<dbReference type="InterPro" id="IPR001538">
    <property type="entry name" value="Man6P_isomerase-2_C"/>
</dbReference>
<evidence type="ECO:0000313" key="3">
    <source>
        <dbReference type="Proteomes" id="UP001163156"/>
    </source>
</evidence>
<dbReference type="SUPFAM" id="SSF51182">
    <property type="entry name" value="RmlC-like cupins"/>
    <property type="match status" value="1"/>
</dbReference>
<sequence length="173" mass="20238">MTVIDINAGLSKDEVFLKVEEYLKDKGFRISQVDKTRPWGGFFVLDESQIRSFRESFFDEVSLSEQQLQQKLSPKFLIVAPSARLSWQYHFRRAELWKLIEGEAGLVRSETDEEQEQVSMMKGQTISLKQGERHRLVGRENWGIVAEIWMHVDPENPSNEEDIVRVSDDYSRK</sequence>
<proteinExistence type="predicted"/>
<keyword evidence="2" id="KW-0413">Isomerase</keyword>
<organism evidence="2 3">
    <name type="scientific">Algoriphagus halophytocola</name>
    <dbReference type="NCBI Taxonomy" id="2991499"/>
    <lineage>
        <taxon>Bacteria</taxon>
        <taxon>Pseudomonadati</taxon>
        <taxon>Bacteroidota</taxon>
        <taxon>Cytophagia</taxon>
        <taxon>Cytophagales</taxon>
        <taxon>Cyclobacteriaceae</taxon>
        <taxon>Algoriphagus</taxon>
    </lineage>
</organism>
<keyword evidence="3" id="KW-1185">Reference proteome</keyword>
<evidence type="ECO:0000259" key="1">
    <source>
        <dbReference type="Pfam" id="PF01050"/>
    </source>
</evidence>
<dbReference type="EMBL" id="CP110226">
    <property type="protein sequence ID" value="UZD24047.1"/>
    <property type="molecule type" value="Genomic_DNA"/>
</dbReference>
<evidence type="ECO:0000313" key="2">
    <source>
        <dbReference type="EMBL" id="UZD24047.1"/>
    </source>
</evidence>
<dbReference type="Proteomes" id="UP001163156">
    <property type="component" value="Chromosome"/>
</dbReference>
<name>A0ABY6MJT6_9BACT</name>
<feature type="domain" description="Mannose-6-phosphate isomerase type II C-terminal" evidence="1">
    <location>
        <begin position="72"/>
        <end position="168"/>
    </location>
</feature>
<dbReference type="Pfam" id="PF01050">
    <property type="entry name" value="MannoseP_isomer"/>
    <property type="match status" value="1"/>
</dbReference>
<dbReference type="InterPro" id="IPR011051">
    <property type="entry name" value="RmlC_Cupin_sf"/>
</dbReference>
<protein>
    <submittedName>
        <fullName evidence="2">Phosphoheptose isomerase</fullName>
    </submittedName>
</protein>
<dbReference type="GO" id="GO:0016853">
    <property type="term" value="F:isomerase activity"/>
    <property type="evidence" value="ECO:0007669"/>
    <property type="project" value="UniProtKB-KW"/>
</dbReference>
<gene>
    <name evidence="2" type="ORF">OM944_06005</name>
</gene>
<reference evidence="2" key="1">
    <citation type="submission" date="2022-10" db="EMBL/GenBank/DDBJ databases">
        <title>Algoriphagus sp. a novel bacteria isolate from halophytes salicornia europaea.</title>
        <authorList>
            <person name="Peng Y."/>
            <person name="Jiang L."/>
            <person name="Lee J."/>
        </authorList>
    </citation>
    <scope>NUCLEOTIDE SEQUENCE</scope>
    <source>
        <strain evidence="2">TR-M5</strain>
    </source>
</reference>